<comment type="caution">
    <text evidence="1">The sequence shown here is derived from an EMBL/GenBank/DDBJ whole genome shotgun (WGS) entry which is preliminary data.</text>
</comment>
<dbReference type="AlphaFoldDB" id="A0A0F9F3B5"/>
<proteinExistence type="predicted"/>
<organism evidence="1">
    <name type="scientific">marine sediment metagenome</name>
    <dbReference type="NCBI Taxonomy" id="412755"/>
    <lineage>
        <taxon>unclassified sequences</taxon>
        <taxon>metagenomes</taxon>
        <taxon>ecological metagenomes</taxon>
    </lineage>
</organism>
<dbReference type="EMBL" id="LAZR01025110">
    <property type="protein sequence ID" value="KKL72961.1"/>
    <property type="molecule type" value="Genomic_DNA"/>
</dbReference>
<gene>
    <name evidence="1" type="ORF">LCGC14_2079690</name>
</gene>
<feature type="non-terminal residue" evidence="1">
    <location>
        <position position="1"/>
    </location>
</feature>
<protein>
    <submittedName>
        <fullName evidence="1">Uncharacterized protein</fullName>
    </submittedName>
</protein>
<name>A0A0F9F3B5_9ZZZZ</name>
<reference evidence="1" key="1">
    <citation type="journal article" date="2015" name="Nature">
        <title>Complex archaea that bridge the gap between prokaryotes and eukaryotes.</title>
        <authorList>
            <person name="Spang A."/>
            <person name="Saw J.H."/>
            <person name="Jorgensen S.L."/>
            <person name="Zaremba-Niedzwiedzka K."/>
            <person name="Martijn J."/>
            <person name="Lind A.E."/>
            <person name="van Eijk R."/>
            <person name="Schleper C."/>
            <person name="Guy L."/>
            <person name="Ettema T.J."/>
        </authorList>
    </citation>
    <scope>NUCLEOTIDE SEQUENCE</scope>
</reference>
<evidence type="ECO:0000313" key="1">
    <source>
        <dbReference type="EMBL" id="KKL72961.1"/>
    </source>
</evidence>
<sequence length="69" mass="6831">IMLDSPAGPGVTAANVAAESVTVADIAHLARGEDPAGSPACTFATPFTYRHELAGYMRSSAAAGSPSAP</sequence>
<accession>A0A0F9F3B5</accession>